<protein>
    <recommendedName>
        <fullName evidence="11">Vomeronasal type-1 receptor</fullName>
    </recommendedName>
</protein>
<accession>A0A811ZUH5</accession>
<evidence type="ECO:0000256" key="5">
    <source>
        <dbReference type="ARBA" id="ARBA00022692"/>
    </source>
</evidence>
<feature type="transmembrane region" description="Helical" evidence="11">
    <location>
        <begin position="270"/>
        <end position="295"/>
    </location>
</feature>
<dbReference type="PANTHER" id="PTHR24062">
    <property type="entry name" value="VOMERONASAL TYPE-1 RECEPTOR"/>
    <property type="match status" value="1"/>
</dbReference>
<gene>
    <name evidence="12" type="ORF">NYPRO_LOCUS24910</name>
</gene>
<keyword evidence="5 11" id="KW-0812">Transmembrane</keyword>
<organism evidence="12 13">
    <name type="scientific">Nyctereutes procyonoides</name>
    <name type="common">Raccoon dog</name>
    <name type="synonym">Canis procyonoides</name>
    <dbReference type="NCBI Taxonomy" id="34880"/>
    <lineage>
        <taxon>Eukaryota</taxon>
        <taxon>Metazoa</taxon>
        <taxon>Chordata</taxon>
        <taxon>Craniata</taxon>
        <taxon>Vertebrata</taxon>
        <taxon>Euteleostomi</taxon>
        <taxon>Mammalia</taxon>
        <taxon>Eutheria</taxon>
        <taxon>Laurasiatheria</taxon>
        <taxon>Carnivora</taxon>
        <taxon>Caniformia</taxon>
        <taxon>Canidae</taxon>
        <taxon>Nyctereutes</taxon>
    </lineage>
</organism>
<evidence type="ECO:0000256" key="1">
    <source>
        <dbReference type="ARBA" id="ARBA00004651"/>
    </source>
</evidence>
<keyword evidence="9 11" id="KW-0675">Receptor</keyword>
<dbReference type="Pfam" id="PF03402">
    <property type="entry name" value="V1R"/>
    <property type="match status" value="2"/>
</dbReference>
<sequence length="304" mass="33669">MSFKSNALRTTGEGALKIILLFQMGTGALANVTLFSCNVSPLLHRHKQRPPHTILTHMAVANLLVLLSAGIPYMMMAFVLRRPLFNLGCKFVYIIYRVAHSTTMCSTCVLSTYQFFTLSWKRVVWMMLRGQVPKVIGSSCCICWMFGGAKPLGHPGCWVFRVLMNACVPTKVTGAQDVGNSSVTRGKWFCLSLSPSACTVILWFVSDTMFIGLMVWSSGSMVLFLAPNSAQKCPLESIAAHTILMLVVTFVSFYVFNSSFAFYVTAFLDFRLHLIGTSSILVFFSTFSAFLLILYNPGAPKFCS</sequence>
<keyword evidence="3 11" id="KW-1003">Cell membrane</keyword>
<evidence type="ECO:0000256" key="9">
    <source>
        <dbReference type="ARBA" id="ARBA00023170"/>
    </source>
</evidence>
<keyword evidence="4 11" id="KW-0589">Pheromone response</keyword>
<comment type="subcellular location">
    <subcellularLocation>
        <location evidence="1 11">Cell membrane</location>
        <topology evidence="1 11">Multi-pass membrane protein</topology>
    </subcellularLocation>
</comment>
<feature type="transmembrane region" description="Helical" evidence="11">
    <location>
        <begin position="91"/>
        <end position="116"/>
    </location>
</feature>
<evidence type="ECO:0000256" key="2">
    <source>
        <dbReference type="ARBA" id="ARBA00010663"/>
    </source>
</evidence>
<keyword evidence="8 11" id="KW-0472">Membrane</keyword>
<dbReference type="SUPFAM" id="SSF81321">
    <property type="entry name" value="Family A G protein-coupled receptor-like"/>
    <property type="match status" value="1"/>
</dbReference>
<dbReference type="InterPro" id="IPR004072">
    <property type="entry name" value="Vmron_rcpt_1"/>
</dbReference>
<keyword evidence="6 11" id="KW-1133">Transmembrane helix</keyword>
<feature type="transmembrane region" description="Helical" evidence="11">
    <location>
        <begin position="238"/>
        <end position="264"/>
    </location>
</feature>
<evidence type="ECO:0000256" key="11">
    <source>
        <dbReference type="RuleBase" id="RU364061"/>
    </source>
</evidence>
<evidence type="ECO:0000256" key="7">
    <source>
        <dbReference type="ARBA" id="ARBA00023040"/>
    </source>
</evidence>
<evidence type="ECO:0000256" key="10">
    <source>
        <dbReference type="ARBA" id="ARBA00023224"/>
    </source>
</evidence>
<keyword evidence="13" id="KW-1185">Reference proteome</keyword>
<feature type="transmembrane region" description="Helical" evidence="11">
    <location>
        <begin position="54"/>
        <end position="79"/>
    </location>
</feature>
<dbReference type="EMBL" id="CAJHUB010000775">
    <property type="protein sequence ID" value="CAD7692116.1"/>
    <property type="molecule type" value="Genomic_DNA"/>
</dbReference>
<keyword evidence="7 11" id="KW-0297">G-protein coupled receptor</keyword>
<evidence type="ECO:0000256" key="6">
    <source>
        <dbReference type="ARBA" id="ARBA00022989"/>
    </source>
</evidence>
<dbReference type="GO" id="GO:0019236">
    <property type="term" value="P:response to pheromone"/>
    <property type="evidence" value="ECO:0007669"/>
    <property type="project" value="UniProtKB-KW"/>
</dbReference>
<comment type="caution">
    <text evidence="12">The sequence shown here is derived from an EMBL/GenBank/DDBJ whole genome shotgun (WGS) entry which is preliminary data.</text>
</comment>
<evidence type="ECO:0000313" key="12">
    <source>
        <dbReference type="EMBL" id="CAD7692116.1"/>
    </source>
</evidence>
<dbReference type="AlphaFoldDB" id="A0A811ZUH5"/>
<reference evidence="12" key="1">
    <citation type="submission" date="2020-12" db="EMBL/GenBank/DDBJ databases">
        <authorList>
            <consortium name="Molecular Ecology Group"/>
        </authorList>
    </citation>
    <scope>NUCLEOTIDE SEQUENCE</scope>
    <source>
        <strain evidence="12">TBG_1078</strain>
    </source>
</reference>
<evidence type="ECO:0000313" key="13">
    <source>
        <dbReference type="Proteomes" id="UP000645828"/>
    </source>
</evidence>
<dbReference type="GO" id="GO:0005886">
    <property type="term" value="C:plasma membrane"/>
    <property type="evidence" value="ECO:0007669"/>
    <property type="project" value="UniProtKB-SubCell"/>
</dbReference>
<dbReference type="Gene3D" id="1.20.1070.10">
    <property type="entry name" value="Rhodopsin 7-helix transmembrane proteins"/>
    <property type="match status" value="1"/>
</dbReference>
<proteinExistence type="inferred from homology"/>
<evidence type="ECO:0000256" key="8">
    <source>
        <dbReference type="ARBA" id="ARBA00023136"/>
    </source>
</evidence>
<evidence type="ECO:0000256" key="3">
    <source>
        <dbReference type="ARBA" id="ARBA00022475"/>
    </source>
</evidence>
<evidence type="ECO:0000256" key="4">
    <source>
        <dbReference type="ARBA" id="ARBA00022507"/>
    </source>
</evidence>
<dbReference type="Proteomes" id="UP000645828">
    <property type="component" value="Unassembled WGS sequence"/>
</dbReference>
<dbReference type="GO" id="GO:0016503">
    <property type="term" value="F:pheromone receptor activity"/>
    <property type="evidence" value="ECO:0007669"/>
    <property type="project" value="InterPro"/>
</dbReference>
<comment type="similarity">
    <text evidence="2 11">Belongs to the G-protein coupled receptor 1 family.</text>
</comment>
<name>A0A811ZUH5_NYCPR</name>
<keyword evidence="10 11" id="KW-0807">Transducer</keyword>
<feature type="transmembrane region" description="Helical" evidence="11">
    <location>
        <begin position="201"/>
        <end position="226"/>
    </location>
</feature>